<dbReference type="SUPFAM" id="SSF47789">
    <property type="entry name" value="C-terminal domain of RNA polymerase alpha subunit"/>
    <property type="match status" value="1"/>
</dbReference>
<gene>
    <name evidence="1" type="ORF">LX99_04241</name>
</gene>
<accession>A0A316H2E2</accession>
<evidence type="ECO:0000313" key="1">
    <source>
        <dbReference type="EMBL" id="PWK72911.1"/>
    </source>
</evidence>
<protein>
    <submittedName>
        <fullName evidence="1">Uncharacterized protein</fullName>
    </submittedName>
</protein>
<dbReference type="RefSeq" id="WP_109609605.1">
    <property type="nucleotide sequence ID" value="NZ_QGHA01000011.1"/>
</dbReference>
<dbReference type="EMBL" id="QGHA01000011">
    <property type="protein sequence ID" value="PWK72911.1"/>
    <property type="molecule type" value="Genomic_DNA"/>
</dbReference>
<dbReference type="Proteomes" id="UP000245678">
    <property type="component" value="Unassembled WGS sequence"/>
</dbReference>
<comment type="caution">
    <text evidence="1">The sequence shown here is derived from an EMBL/GenBank/DDBJ whole genome shotgun (WGS) entry which is preliminary data.</text>
</comment>
<keyword evidence="2" id="KW-1185">Reference proteome</keyword>
<sequence length="82" mass="9176">MTITVAPAILAVDINELEMSEEFKAASRQMGFGTLQEIIATDAAELFRKDGFNYNWFGELIRYLTEKGLANLLQPLPGRNPD</sequence>
<evidence type="ECO:0000313" key="2">
    <source>
        <dbReference type="Proteomes" id="UP000245678"/>
    </source>
</evidence>
<proteinExistence type="predicted"/>
<organism evidence="1 2">
    <name type="scientific">Mucilaginibacter oryzae</name>
    <dbReference type="NCBI Taxonomy" id="468058"/>
    <lineage>
        <taxon>Bacteria</taxon>
        <taxon>Pseudomonadati</taxon>
        <taxon>Bacteroidota</taxon>
        <taxon>Sphingobacteriia</taxon>
        <taxon>Sphingobacteriales</taxon>
        <taxon>Sphingobacteriaceae</taxon>
        <taxon>Mucilaginibacter</taxon>
    </lineage>
</organism>
<name>A0A316H2E2_9SPHI</name>
<dbReference type="AlphaFoldDB" id="A0A316H2E2"/>
<reference evidence="1 2" key="1">
    <citation type="submission" date="2018-05" db="EMBL/GenBank/DDBJ databases">
        <title>Genomic Encyclopedia of Archaeal and Bacterial Type Strains, Phase II (KMG-II): from individual species to whole genera.</title>
        <authorList>
            <person name="Goeker M."/>
        </authorList>
    </citation>
    <scope>NUCLEOTIDE SEQUENCE [LARGE SCALE GENOMIC DNA]</scope>
    <source>
        <strain evidence="1 2">DSM 19975</strain>
    </source>
</reference>